<dbReference type="AlphaFoldDB" id="A0AAX3EJC9"/>
<keyword evidence="2" id="KW-1185">Reference proteome</keyword>
<name>A0AAX3EJC9_PAEUR</name>
<reference evidence="1" key="1">
    <citation type="submission" date="2022-07" db="EMBL/GenBank/DDBJ databases">
        <authorList>
            <person name="Wu T."/>
        </authorList>
    </citation>
    <scope>NUCLEOTIDE SEQUENCE</scope>
    <source>
        <strain evidence="1">SD-1</strain>
    </source>
</reference>
<proteinExistence type="predicted"/>
<organism evidence="1 2">
    <name type="scientific">Paenarthrobacter ureafaciens</name>
    <dbReference type="NCBI Taxonomy" id="37931"/>
    <lineage>
        <taxon>Bacteria</taxon>
        <taxon>Bacillati</taxon>
        <taxon>Actinomycetota</taxon>
        <taxon>Actinomycetes</taxon>
        <taxon>Micrococcales</taxon>
        <taxon>Micrococcaceae</taxon>
        <taxon>Paenarthrobacter</taxon>
    </lineage>
</organism>
<sequence>MGKADGLSDGMSLPQGERMWCSRCQSDEHLVLHSIDSVHAHNVGLLVAVAYTCAECGFAQSHVTPLREVASKLNTKENLQGLIVFEDSYLHCGDPMVPLPVEVRRSITAKPVGAEELVLLDVRLGTKVLQCMDCGFRLELPA</sequence>
<gene>
    <name evidence="1" type="ORF">NL394_02865</name>
</gene>
<evidence type="ECO:0000313" key="2">
    <source>
        <dbReference type="Proteomes" id="UP001163293"/>
    </source>
</evidence>
<accession>A0AAX3EJC9</accession>
<dbReference type="RefSeq" id="WP_139126883.1">
    <property type="nucleotide sequence ID" value="NZ_CP043010.1"/>
</dbReference>
<dbReference type="Proteomes" id="UP001163293">
    <property type="component" value="Chromosome"/>
</dbReference>
<protein>
    <submittedName>
        <fullName evidence="1">Uncharacterized protein</fullName>
    </submittedName>
</protein>
<evidence type="ECO:0000313" key="1">
    <source>
        <dbReference type="EMBL" id="UYV98195.1"/>
    </source>
</evidence>
<dbReference type="EMBL" id="CP101185">
    <property type="protein sequence ID" value="UYV98195.1"/>
    <property type="molecule type" value="Genomic_DNA"/>
</dbReference>